<dbReference type="GO" id="GO:0045892">
    <property type="term" value="P:negative regulation of DNA-templated transcription"/>
    <property type="evidence" value="ECO:0007669"/>
    <property type="project" value="InterPro"/>
</dbReference>
<sequence>MPEGGEAGRQRNKTKLGLANIDKILDSALSAFSKHGLRGTRIDQVAEAAGMSKTNLLYYFRTKDALYEAVLTRTLEVWVTPLKELDATRGPVAALTSYIEHKLKCSRLYPESSRLFAMEIMQGAPHLKKVLATDLTDTVRQKSVIIQRWIAEGKLRPIEPYHLLFMIWATTQHYADFATQISVLTGKDLNDEAFYEETLKTLTETILRGVLAER</sequence>
<dbReference type="OrthoDB" id="2356263at2"/>
<evidence type="ECO:0000256" key="1">
    <source>
        <dbReference type="ARBA" id="ARBA00023125"/>
    </source>
</evidence>
<dbReference type="GO" id="GO:0003677">
    <property type="term" value="F:DNA binding"/>
    <property type="evidence" value="ECO:0007669"/>
    <property type="project" value="UniProtKB-UniRule"/>
</dbReference>
<comment type="caution">
    <text evidence="4">The sequence shown here is derived from an EMBL/GenBank/DDBJ whole genome shotgun (WGS) entry which is preliminary data.</text>
</comment>
<dbReference type="InterPro" id="IPR036271">
    <property type="entry name" value="Tet_transcr_reg_TetR-rel_C_sf"/>
</dbReference>
<evidence type="ECO:0000259" key="3">
    <source>
        <dbReference type="PROSITE" id="PS50977"/>
    </source>
</evidence>
<feature type="DNA-binding region" description="H-T-H motif" evidence="2">
    <location>
        <begin position="41"/>
        <end position="60"/>
    </location>
</feature>
<dbReference type="SUPFAM" id="SSF46689">
    <property type="entry name" value="Homeodomain-like"/>
    <property type="match status" value="1"/>
</dbReference>
<dbReference type="NCBIfam" id="NF011584">
    <property type="entry name" value="PRK15008.1"/>
    <property type="match status" value="1"/>
</dbReference>
<accession>A0A2S9QFN8</accession>
<dbReference type="Proteomes" id="UP000237682">
    <property type="component" value="Unassembled WGS sequence"/>
</dbReference>
<dbReference type="InterPro" id="IPR013573">
    <property type="entry name" value="Tscrpt_reg_YcdC_C"/>
</dbReference>
<reference evidence="4 5" key="1">
    <citation type="submission" date="2018-02" db="EMBL/GenBank/DDBJ databases">
        <title>Whole genome sequencing of endophytic bacterium.</title>
        <authorList>
            <person name="Eedara R."/>
            <person name="Podile A.R."/>
        </authorList>
    </citation>
    <scope>NUCLEOTIDE SEQUENCE [LARGE SCALE GENOMIC DNA]</scope>
    <source>
        <strain evidence="4 5">RP1T</strain>
    </source>
</reference>
<name>A0A2S9QFN8_9HYPH</name>
<organism evidence="4 5">
    <name type="scientific">Labrys okinawensis</name>
    <dbReference type="NCBI Taxonomy" id="346911"/>
    <lineage>
        <taxon>Bacteria</taxon>
        <taxon>Pseudomonadati</taxon>
        <taxon>Pseudomonadota</taxon>
        <taxon>Alphaproteobacteria</taxon>
        <taxon>Hyphomicrobiales</taxon>
        <taxon>Xanthobacteraceae</taxon>
        <taxon>Labrys</taxon>
    </lineage>
</organism>
<dbReference type="PANTHER" id="PTHR30328">
    <property type="entry name" value="TRANSCRIPTIONAL REPRESSOR"/>
    <property type="match status" value="1"/>
</dbReference>
<dbReference type="InterPro" id="IPR050109">
    <property type="entry name" value="HTH-type_TetR-like_transc_reg"/>
</dbReference>
<proteinExistence type="predicted"/>
<dbReference type="Gene3D" id="1.10.357.10">
    <property type="entry name" value="Tetracycline Repressor, domain 2"/>
    <property type="match status" value="1"/>
</dbReference>
<dbReference type="EMBL" id="PUEJ01000003">
    <property type="protein sequence ID" value="PRH88110.1"/>
    <property type="molecule type" value="Genomic_DNA"/>
</dbReference>
<keyword evidence="1 2" id="KW-0238">DNA-binding</keyword>
<dbReference type="RefSeq" id="WP_105861775.1">
    <property type="nucleotide sequence ID" value="NZ_PUEJ01000003.1"/>
</dbReference>
<protein>
    <recommendedName>
        <fullName evidence="3">HTH tetR-type domain-containing protein</fullName>
    </recommendedName>
</protein>
<evidence type="ECO:0000256" key="2">
    <source>
        <dbReference type="PROSITE-ProRule" id="PRU00335"/>
    </source>
</evidence>
<dbReference type="Pfam" id="PF00440">
    <property type="entry name" value="TetR_N"/>
    <property type="match status" value="1"/>
</dbReference>
<gene>
    <name evidence="4" type="ORF">C5L14_09495</name>
</gene>
<evidence type="ECO:0000313" key="5">
    <source>
        <dbReference type="Proteomes" id="UP000237682"/>
    </source>
</evidence>
<dbReference type="PRINTS" id="PR00455">
    <property type="entry name" value="HTHTETR"/>
</dbReference>
<dbReference type="AlphaFoldDB" id="A0A2S9QFN8"/>
<dbReference type="SUPFAM" id="SSF48498">
    <property type="entry name" value="Tetracyclin repressor-like, C-terminal domain"/>
    <property type="match status" value="1"/>
</dbReference>
<dbReference type="PANTHER" id="PTHR30328:SF54">
    <property type="entry name" value="HTH-TYPE TRANSCRIPTIONAL REPRESSOR SCO4008"/>
    <property type="match status" value="1"/>
</dbReference>
<dbReference type="PROSITE" id="PS50977">
    <property type="entry name" value="HTH_TETR_2"/>
    <property type="match status" value="1"/>
</dbReference>
<dbReference type="Pfam" id="PF08362">
    <property type="entry name" value="TetR_C_3"/>
    <property type="match status" value="1"/>
</dbReference>
<dbReference type="InterPro" id="IPR009057">
    <property type="entry name" value="Homeodomain-like_sf"/>
</dbReference>
<dbReference type="Gene3D" id="1.10.10.60">
    <property type="entry name" value="Homeodomain-like"/>
    <property type="match status" value="1"/>
</dbReference>
<keyword evidence="5" id="KW-1185">Reference proteome</keyword>
<feature type="domain" description="HTH tetR-type" evidence="3">
    <location>
        <begin position="18"/>
        <end position="78"/>
    </location>
</feature>
<evidence type="ECO:0000313" key="4">
    <source>
        <dbReference type="EMBL" id="PRH88110.1"/>
    </source>
</evidence>
<dbReference type="InterPro" id="IPR001647">
    <property type="entry name" value="HTH_TetR"/>
</dbReference>